<comment type="caution">
    <text evidence="6">The sequence shown here is derived from an EMBL/GenBank/DDBJ whole genome shotgun (WGS) entry which is preliminary data.</text>
</comment>
<accession>A0A246BQA2</accession>
<dbReference type="InterPro" id="IPR016181">
    <property type="entry name" value="Acyl_CoA_acyltransferase"/>
</dbReference>
<keyword evidence="7" id="KW-1185">Reference proteome</keyword>
<dbReference type="Proteomes" id="UP000197208">
    <property type="component" value="Unassembled WGS sequence"/>
</dbReference>
<reference evidence="6 7" key="1">
    <citation type="submission" date="2017-05" db="EMBL/GenBank/DDBJ databases">
        <title>De novo genome assembly of Deniococcus indicus strain DR1.</title>
        <authorList>
            <person name="Chauhan D."/>
            <person name="Yennamalli R.M."/>
            <person name="Priyadarshini R."/>
        </authorList>
    </citation>
    <scope>NUCLEOTIDE SEQUENCE [LARGE SCALE GENOMIC DNA]</scope>
    <source>
        <strain evidence="6 7">DR1</strain>
    </source>
</reference>
<name>A0A246BQA2_9DEIO</name>
<sequence length="179" mass="19428">MSELPTAGPSPVRPATRADVPAILEIYNHAVLHTTASYDLEPVSLESRLAWFDQRVRGGWPVLVTARDGEVTGWATFGPFREKPGYRFTAEHSVYVRHDCRGQGLGRALLLALIGEARGRGLHSLVGGVDAGNAGSLAFHEGLGFRQVAHFRQVGFKFGRWLDLVFLQLPLTGEGAGVP</sequence>
<comment type="catalytic activity">
    <reaction evidence="3">
        <text>L-methionine sulfoximine + acetyl-CoA = N-acetyl-L-methionine sulfoximine + CoA + H(+)</text>
        <dbReference type="Rhea" id="RHEA:47660"/>
        <dbReference type="ChEBI" id="CHEBI:15378"/>
        <dbReference type="ChEBI" id="CHEBI:57287"/>
        <dbReference type="ChEBI" id="CHEBI:57288"/>
        <dbReference type="ChEBI" id="CHEBI:87826"/>
        <dbReference type="ChEBI" id="CHEBI:87827"/>
    </reaction>
</comment>
<protein>
    <submittedName>
        <fullName evidence="6">GNAT family N-acetyltransferase</fullName>
    </submittedName>
</protein>
<dbReference type="Pfam" id="PF00583">
    <property type="entry name" value="Acetyltransf_1"/>
    <property type="match status" value="1"/>
</dbReference>
<evidence type="ECO:0000313" key="6">
    <source>
        <dbReference type="EMBL" id="OWL97841.1"/>
    </source>
</evidence>
<proteinExistence type="predicted"/>
<dbReference type="PANTHER" id="PTHR43072">
    <property type="entry name" value="N-ACETYLTRANSFERASE"/>
    <property type="match status" value="1"/>
</dbReference>
<gene>
    <name evidence="6" type="ORF">CBQ26_06255</name>
</gene>
<dbReference type="Gene3D" id="3.40.630.30">
    <property type="match status" value="1"/>
</dbReference>
<evidence type="ECO:0000256" key="1">
    <source>
        <dbReference type="ARBA" id="ARBA00022679"/>
    </source>
</evidence>
<keyword evidence="1 6" id="KW-0808">Transferase</keyword>
<dbReference type="EMBL" id="NHMK01000009">
    <property type="protein sequence ID" value="OWL97841.1"/>
    <property type="molecule type" value="Genomic_DNA"/>
</dbReference>
<dbReference type="GO" id="GO:0016747">
    <property type="term" value="F:acyltransferase activity, transferring groups other than amino-acyl groups"/>
    <property type="evidence" value="ECO:0007669"/>
    <property type="project" value="InterPro"/>
</dbReference>
<dbReference type="OrthoDB" id="9798006at2"/>
<dbReference type="PROSITE" id="PS51186">
    <property type="entry name" value="GNAT"/>
    <property type="match status" value="1"/>
</dbReference>
<evidence type="ECO:0000256" key="4">
    <source>
        <dbReference type="ARBA" id="ARBA00051334"/>
    </source>
</evidence>
<dbReference type="AlphaFoldDB" id="A0A246BQA2"/>
<evidence type="ECO:0000256" key="2">
    <source>
        <dbReference type="ARBA" id="ARBA00023315"/>
    </source>
</evidence>
<organism evidence="6 7">
    <name type="scientific">Deinococcus indicus</name>
    <dbReference type="NCBI Taxonomy" id="223556"/>
    <lineage>
        <taxon>Bacteria</taxon>
        <taxon>Thermotogati</taxon>
        <taxon>Deinococcota</taxon>
        <taxon>Deinococci</taxon>
        <taxon>Deinococcales</taxon>
        <taxon>Deinococcaceae</taxon>
        <taxon>Deinococcus</taxon>
    </lineage>
</organism>
<dbReference type="InterPro" id="IPR000182">
    <property type="entry name" value="GNAT_dom"/>
</dbReference>
<dbReference type="FunFam" id="3.40.630.30:FF:000026">
    <property type="entry name" value="Phosphinothricin acetyltransferase"/>
    <property type="match status" value="1"/>
</dbReference>
<evidence type="ECO:0000256" key="3">
    <source>
        <dbReference type="ARBA" id="ARBA00050603"/>
    </source>
</evidence>
<keyword evidence="2" id="KW-0012">Acyltransferase</keyword>
<dbReference type="SUPFAM" id="SSF55729">
    <property type="entry name" value="Acyl-CoA N-acyltransferases (Nat)"/>
    <property type="match status" value="1"/>
</dbReference>
<evidence type="ECO:0000313" key="7">
    <source>
        <dbReference type="Proteomes" id="UP000197208"/>
    </source>
</evidence>
<feature type="domain" description="N-acetyltransferase" evidence="5">
    <location>
        <begin position="10"/>
        <end position="172"/>
    </location>
</feature>
<comment type="catalytic activity">
    <reaction evidence="4">
        <text>L-methionine sulfone + acetyl-CoA = N-acetyl-L-methionine sulfone + CoA + H(+)</text>
        <dbReference type="Rhea" id="RHEA:47656"/>
        <dbReference type="ChEBI" id="CHEBI:15378"/>
        <dbReference type="ChEBI" id="CHEBI:57287"/>
        <dbReference type="ChEBI" id="CHEBI:57288"/>
        <dbReference type="ChEBI" id="CHEBI:87824"/>
        <dbReference type="ChEBI" id="CHEBI:87825"/>
    </reaction>
</comment>
<evidence type="ECO:0000259" key="5">
    <source>
        <dbReference type="PROSITE" id="PS51186"/>
    </source>
</evidence>
<dbReference type="RefSeq" id="WP_088247641.1">
    <property type="nucleotide sequence ID" value="NZ_BNAM01000002.1"/>
</dbReference>
<dbReference type="PANTHER" id="PTHR43072:SF23">
    <property type="entry name" value="UPF0039 PROTEIN C11D3.02C"/>
    <property type="match status" value="1"/>
</dbReference>